<comment type="caution">
    <text evidence="3">The sequence shown here is derived from an EMBL/GenBank/DDBJ whole genome shotgun (WGS) entry which is preliminary data.</text>
</comment>
<name>A0ABV7J3I7_9RHOB</name>
<dbReference type="InterPro" id="IPR006119">
    <property type="entry name" value="Resolv_N"/>
</dbReference>
<dbReference type="Gene3D" id="3.90.1750.20">
    <property type="entry name" value="Putative Large Serine Recombinase, Chain B, Domain 2"/>
    <property type="match status" value="1"/>
</dbReference>
<proteinExistence type="predicted"/>
<dbReference type="PANTHER" id="PTHR30461:SF23">
    <property type="entry name" value="DNA RECOMBINASE-RELATED"/>
    <property type="match status" value="1"/>
</dbReference>
<dbReference type="PROSITE" id="PS51737">
    <property type="entry name" value="RECOMBINASE_DNA_BIND"/>
    <property type="match status" value="1"/>
</dbReference>
<dbReference type="SMART" id="SM00857">
    <property type="entry name" value="Resolvase"/>
    <property type="match status" value="1"/>
</dbReference>
<dbReference type="SUPFAM" id="SSF53041">
    <property type="entry name" value="Resolvase-like"/>
    <property type="match status" value="1"/>
</dbReference>
<dbReference type="PANTHER" id="PTHR30461">
    <property type="entry name" value="DNA-INVERTASE FROM LAMBDOID PROPHAGE"/>
    <property type="match status" value="1"/>
</dbReference>
<evidence type="ECO:0000256" key="1">
    <source>
        <dbReference type="SAM" id="Coils"/>
    </source>
</evidence>
<dbReference type="InterPro" id="IPR036162">
    <property type="entry name" value="Resolvase-like_N_sf"/>
</dbReference>
<dbReference type="Gene3D" id="3.40.50.1390">
    <property type="entry name" value="Resolvase, N-terminal catalytic domain"/>
    <property type="match status" value="1"/>
</dbReference>
<feature type="coiled-coil region" evidence="1">
    <location>
        <begin position="362"/>
        <end position="389"/>
    </location>
</feature>
<dbReference type="InterPro" id="IPR025827">
    <property type="entry name" value="Zn_ribbon_recom_dom"/>
</dbReference>
<protein>
    <submittedName>
        <fullName evidence="3">Recombinase family protein</fullName>
    </submittedName>
</protein>
<dbReference type="Pfam" id="PF13408">
    <property type="entry name" value="Zn_ribbon_recom"/>
    <property type="match status" value="1"/>
</dbReference>
<dbReference type="InterPro" id="IPR038109">
    <property type="entry name" value="DNA_bind_recomb_sf"/>
</dbReference>
<sequence>MATTTFRDTQQKRLTHAGGDYQRLLEDARSGRFDIVVAESIDRISRDQEHIAAFYKQLRFLGIAIVTVSEGEINELHIGLKGTMSALYLKDLAQKTHRGLEGRVRGGKSAGGISYGYLVKRELRADGSVTTGEREIAVDEAQIVTRIFRDYEAGLSARAIASALNMEGVPSPDSAKGDGTWGPSTISGNWKRGTGILNNELYIGRLVWNRQSFVKDPQTGKRQARPNPAEQWILEDVPDLRIIDDDLWEQVKIRQGAIRADMNPAGVQSTRPRPENARRPAYLFAGLVKCGCCGASYTLINKTRYGCAATRNKGDKVCTNRATILREEVEARVLNGLRESLLHPDLIAAFVEEYRRAFNATAADSTADRDKAQRDLAKVEKKIAGILAAIEDGMYHASMKVKMATLEEEKQALTRFLEISPEPPALRLHPRMSDLYRQKIADLAAALNSPSLKLQATALLRGLVTEVRLVPELDAPGGHQIELVGDLAGILGLGGLDMTKPPRMQGPKSETMVAGAGFEPAAFRS</sequence>
<feature type="domain" description="Recombinase" evidence="2">
    <location>
        <begin position="114"/>
        <end position="263"/>
    </location>
</feature>
<evidence type="ECO:0000259" key="2">
    <source>
        <dbReference type="PROSITE" id="PS51737"/>
    </source>
</evidence>
<keyword evidence="1" id="KW-0175">Coiled coil</keyword>
<organism evidence="3 4">
    <name type="scientific">Cypionkella sinensis</name>
    <dbReference type="NCBI Taxonomy" id="1756043"/>
    <lineage>
        <taxon>Bacteria</taxon>
        <taxon>Pseudomonadati</taxon>
        <taxon>Pseudomonadota</taxon>
        <taxon>Alphaproteobacteria</taxon>
        <taxon>Rhodobacterales</taxon>
        <taxon>Paracoccaceae</taxon>
        <taxon>Cypionkella</taxon>
    </lineage>
</organism>
<reference evidence="4" key="1">
    <citation type="journal article" date="2019" name="Int. J. Syst. Evol. Microbiol.">
        <title>The Global Catalogue of Microorganisms (GCM) 10K type strain sequencing project: providing services to taxonomists for standard genome sequencing and annotation.</title>
        <authorList>
            <consortium name="The Broad Institute Genomics Platform"/>
            <consortium name="The Broad Institute Genome Sequencing Center for Infectious Disease"/>
            <person name="Wu L."/>
            <person name="Ma J."/>
        </authorList>
    </citation>
    <scope>NUCLEOTIDE SEQUENCE [LARGE SCALE GENOMIC DNA]</scope>
    <source>
        <strain evidence="4">KCTC 52039</strain>
    </source>
</reference>
<dbReference type="Pfam" id="PF07508">
    <property type="entry name" value="Recombinase"/>
    <property type="match status" value="1"/>
</dbReference>
<dbReference type="InterPro" id="IPR011109">
    <property type="entry name" value="DNA_bind_recombinase_dom"/>
</dbReference>
<dbReference type="EMBL" id="JBHRTO010000003">
    <property type="protein sequence ID" value="MFC3183280.1"/>
    <property type="molecule type" value="Genomic_DNA"/>
</dbReference>
<dbReference type="Proteomes" id="UP001595547">
    <property type="component" value="Unassembled WGS sequence"/>
</dbReference>
<dbReference type="InterPro" id="IPR050639">
    <property type="entry name" value="SSR_resolvase"/>
</dbReference>
<evidence type="ECO:0000313" key="3">
    <source>
        <dbReference type="EMBL" id="MFC3183280.1"/>
    </source>
</evidence>
<keyword evidence="4" id="KW-1185">Reference proteome</keyword>
<evidence type="ECO:0000313" key="4">
    <source>
        <dbReference type="Proteomes" id="UP001595547"/>
    </source>
</evidence>
<dbReference type="RefSeq" id="WP_380074974.1">
    <property type="nucleotide sequence ID" value="NZ_JBHRTO010000003.1"/>
</dbReference>
<accession>A0ABV7J3I7</accession>
<dbReference type="Pfam" id="PF00239">
    <property type="entry name" value="Resolvase"/>
    <property type="match status" value="1"/>
</dbReference>
<dbReference type="CDD" id="cd00338">
    <property type="entry name" value="Ser_Recombinase"/>
    <property type="match status" value="1"/>
</dbReference>
<gene>
    <name evidence="3" type="ORF">ACFOGH_19990</name>
</gene>